<evidence type="ECO:0000256" key="4">
    <source>
        <dbReference type="ARBA" id="ARBA00023136"/>
    </source>
</evidence>
<proteinExistence type="predicted"/>
<dbReference type="EMBL" id="PHUF01000003">
    <property type="protein sequence ID" value="PKB19257.1"/>
    <property type="molecule type" value="Genomic_DNA"/>
</dbReference>
<evidence type="ECO:0000259" key="6">
    <source>
        <dbReference type="Pfam" id="PF06803"/>
    </source>
</evidence>
<comment type="subcellular location">
    <subcellularLocation>
        <location evidence="1">Endomembrane system</location>
        <topology evidence="1">Multi-pass membrane protein</topology>
    </subcellularLocation>
</comment>
<dbReference type="GO" id="GO:0012505">
    <property type="term" value="C:endomembrane system"/>
    <property type="evidence" value="ECO:0007669"/>
    <property type="project" value="UniProtKB-SubCell"/>
</dbReference>
<evidence type="ECO:0000256" key="2">
    <source>
        <dbReference type="ARBA" id="ARBA00022692"/>
    </source>
</evidence>
<dbReference type="RefSeq" id="WP_100866751.1">
    <property type="nucleotide sequence ID" value="NZ_PHUF01000003.1"/>
</dbReference>
<evidence type="ECO:0000256" key="5">
    <source>
        <dbReference type="SAM" id="Phobius"/>
    </source>
</evidence>
<evidence type="ECO:0000313" key="8">
    <source>
        <dbReference type="Proteomes" id="UP000232587"/>
    </source>
</evidence>
<feature type="domain" description="DUF1232" evidence="6">
    <location>
        <begin position="34"/>
        <end position="70"/>
    </location>
</feature>
<keyword evidence="8" id="KW-1185">Reference proteome</keyword>
<protein>
    <submittedName>
        <fullName evidence="7">Uncharacterized protein DUF1232</fullName>
    </submittedName>
</protein>
<dbReference type="Proteomes" id="UP000232587">
    <property type="component" value="Unassembled WGS sequence"/>
</dbReference>
<feature type="transmembrane region" description="Helical" evidence="5">
    <location>
        <begin position="105"/>
        <end position="126"/>
    </location>
</feature>
<dbReference type="OrthoDB" id="9804184at2"/>
<sequence>MTWRSTLSDWARRLKADALALWLAARDPRVPVPAKALALVVAAYAFSPIDLIPDFIPVLGLVDDLLIVPLGIWLAIRLIPPALFADLRARAARMAQRPVSRGGALAVAIVWLGICLAAAWFALPFIGQGA</sequence>
<evidence type="ECO:0000256" key="1">
    <source>
        <dbReference type="ARBA" id="ARBA00004127"/>
    </source>
</evidence>
<dbReference type="AlphaFoldDB" id="A0A2N0HJY1"/>
<evidence type="ECO:0000313" key="7">
    <source>
        <dbReference type="EMBL" id="PKB19257.1"/>
    </source>
</evidence>
<reference evidence="7 8" key="1">
    <citation type="submission" date="2017-11" db="EMBL/GenBank/DDBJ databases">
        <title>Genomic Encyclopedia of Type Strains, Phase III (KMG-III): the genomes of soil and plant-associated and newly described type strains.</title>
        <authorList>
            <person name="Whitman W."/>
        </authorList>
    </citation>
    <scope>NUCLEOTIDE SEQUENCE [LARGE SCALE GENOMIC DNA]</scope>
    <source>
        <strain evidence="7 8">CGMCC 1.12274</strain>
    </source>
</reference>
<gene>
    <name evidence="7" type="ORF">B0I00_1487</name>
</gene>
<dbReference type="Pfam" id="PF06803">
    <property type="entry name" value="DUF1232"/>
    <property type="match status" value="1"/>
</dbReference>
<evidence type="ECO:0000256" key="3">
    <source>
        <dbReference type="ARBA" id="ARBA00022989"/>
    </source>
</evidence>
<organism evidence="7 8">
    <name type="scientific">Novosphingobium kunmingense</name>
    <dbReference type="NCBI Taxonomy" id="1211806"/>
    <lineage>
        <taxon>Bacteria</taxon>
        <taxon>Pseudomonadati</taxon>
        <taxon>Pseudomonadota</taxon>
        <taxon>Alphaproteobacteria</taxon>
        <taxon>Sphingomonadales</taxon>
        <taxon>Sphingomonadaceae</taxon>
        <taxon>Novosphingobium</taxon>
    </lineage>
</organism>
<keyword evidence="2 5" id="KW-0812">Transmembrane</keyword>
<comment type="caution">
    <text evidence="7">The sequence shown here is derived from an EMBL/GenBank/DDBJ whole genome shotgun (WGS) entry which is preliminary data.</text>
</comment>
<accession>A0A2N0HJY1</accession>
<name>A0A2N0HJY1_9SPHN</name>
<keyword evidence="4 5" id="KW-0472">Membrane</keyword>
<keyword evidence="3 5" id="KW-1133">Transmembrane helix</keyword>
<feature type="transmembrane region" description="Helical" evidence="5">
    <location>
        <begin position="65"/>
        <end position="84"/>
    </location>
</feature>
<dbReference type="InterPro" id="IPR010652">
    <property type="entry name" value="DUF1232"/>
</dbReference>